<keyword evidence="5" id="KW-0325">Glycoprotein</keyword>
<dbReference type="RefSeq" id="XP_040592428.1">
    <property type="nucleotide sequence ID" value="XM_040736494.1"/>
</dbReference>
<dbReference type="PANTHER" id="PTHR15049:SF1">
    <property type="entry name" value="LYMPHOCYTE ANTIGEN 6K"/>
    <property type="match status" value="1"/>
</dbReference>
<keyword evidence="6" id="KW-1133">Transmembrane helix</keyword>
<feature type="transmembrane region" description="Helical" evidence="6">
    <location>
        <begin position="57"/>
        <end position="74"/>
    </location>
</feature>
<dbReference type="SMART" id="SM00134">
    <property type="entry name" value="LU"/>
    <property type="match status" value="1"/>
</dbReference>
<keyword evidence="6" id="KW-0812">Transmembrane</keyword>
<dbReference type="InterPro" id="IPR045860">
    <property type="entry name" value="Snake_toxin-like_sf"/>
</dbReference>
<reference evidence="9" key="1">
    <citation type="submission" date="2025-08" db="UniProtKB">
        <authorList>
            <consortium name="RefSeq"/>
        </authorList>
    </citation>
    <scope>IDENTIFICATION</scope>
    <source>
        <tissue evidence="9">Liver</tissue>
    </source>
</reference>
<evidence type="ECO:0000256" key="3">
    <source>
        <dbReference type="ARBA" id="ARBA00022729"/>
    </source>
</evidence>
<sequence>MISGRQNTVCLGGIVQRKIQFEATPNQQILRPRAQLPGLMDPLRQGLLRKSRHPLEMVALLALLIAMALPLAQTKDRIRRAERMRCHVCEAENSFNCTSPVDCPHDKQFCVVAAVRIFERFYLTSKQCTKACPVPALLLQGMRPNVPPEPKPFLVQNSLPFIYTRCCKWSLCNQGGPNMPKFKEQPGKASERRETELSLTVFIVLTVPALTDLSLL</sequence>
<evidence type="ECO:0000256" key="5">
    <source>
        <dbReference type="ARBA" id="ARBA00023180"/>
    </source>
</evidence>
<feature type="domain" description="UPAR/Ly6" evidence="7">
    <location>
        <begin position="84"/>
        <end position="186"/>
    </location>
</feature>
<evidence type="ECO:0000313" key="8">
    <source>
        <dbReference type="Proteomes" id="UP000886700"/>
    </source>
</evidence>
<dbReference type="PANTHER" id="PTHR15049">
    <property type="entry name" value="GLYCOSYL-PHOSPHATIDYLINOSITOL-ANCHORED MOLECULE-LIKE PROTEIN-RELATED"/>
    <property type="match status" value="1"/>
</dbReference>
<dbReference type="CDD" id="cd23550">
    <property type="entry name" value="TFP_LU_ECD_Ly6K"/>
    <property type="match status" value="1"/>
</dbReference>
<dbReference type="Pfam" id="PF00087">
    <property type="entry name" value="Toxin_TOLIP"/>
    <property type="match status" value="1"/>
</dbReference>
<evidence type="ECO:0000256" key="6">
    <source>
        <dbReference type="SAM" id="Phobius"/>
    </source>
</evidence>
<proteinExistence type="predicted"/>
<organism evidence="8 9">
    <name type="scientific">Mesocricetus auratus</name>
    <name type="common">Golden hamster</name>
    <dbReference type="NCBI Taxonomy" id="10036"/>
    <lineage>
        <taxon>Eukaryota</taxon>
        <taxon>Metazoa</taxon>
        <taxon>Chordata</taxon>
        <taxon>Craniata</taxon>
        <taxon>Vertebrata</taxon>
        <taxon>Euteleostomi</taxon>
        <taxon>Mammalia</taxon>
        <taxon>Eutheria</taxon>
        <taxon>Euarchontoglires</taxon>
        <taxon>Glires</taxon>
        <taxon>Rodentia</taxon>
        <taxon>Myomorpha</taxon>
        <taxon>Muroidea</taxon>
        <taxon>Cricetidae</taxon>
        <taxon>Cricetinae</taxon>
        <taxon>Mesocricetus</taxon>
    </lineage>
</organism>
<dbReference type="InterPro" id="IPR035076">
    <property type="entry name" value="Toxin/TOLIP"/>
</dbReference>
<protein>
    <submittedName>
        <fullName evidence="9">Lymphocyte antigen 6K</fullName>
    </submittedName>
</protein>
<evidence type="ECO:0000256" key="2">
    <source>
        <dbReference type="ARBA" id="ARBA00022475"/>
    </source>
</evidence>
<evidence type="ECO:0000313" key="9">
    <source>
        <dbReference type="RefSeq" id="XP_040592428.1"/>
    </source>
</evidence>
<dbReference type="PROSITE" id="PS00983">
    <property type="entry name" value="LY6_UPAR"/>
    <property type="match status" value="1"/>
</dbReference>
<dbReference type="InterPro" id="IPR018363">
    <property type="entry name" value="CD59_antigen_CS"/>
</dbReference>
<keyword evidence="4 6" id="KW-0472">Membrane</keyword>
<accession>A0ABM2WPR7</accession>
<gene>
    <name evidence="9" type="primary">Ly6k</name>
</gene>
<evidence type="ECO:0000256" key="4">
    <source>
        <dbReference type="ARBA" id="ARBA00023136"/>
    </source>
</evidence>
<dbReference type="Gene3D" id="2.10.60.10">
    <property type="entry name" value="CD59"/>
    <property type="match status" value="1"/>
</dbReference>
<dbReference type="InterPro" id="IPR052874">
    <property type="entry name" value="Sperm-ZP_regulatory"/>
</dbReference>
<name>A0ABM2WPR7_MESAU</name>
<comment type="subcellular location">
    <subcellularLocation>
        <location evidence="1">Cell membrane</location>
    </subcellularLocation>
</comment>
<dbReference type="InterPro" id="IPR016054">
    <property type="entry name" value="LY6_UPA_recep-like"/>
</dbReference>
<evidence type="ECO:0000259" key="7">
    <source>
        <dbReference type="SMART" id="SM00134"/>
    </source>
</evidence>
<dbReference type="GeneID" id="121136274"/>
<dbReference type="SUPFAM" id="SSF57302">
    <property type="entry name" value="Snake toxin-like"/>
    <property type="match status" value="1"/>
</dbReference>
<keyword evidence="2" id="KW-1003">Cell membrane</keyword>
<evidence type="ECO:0000256" key="1">
    <source>
        <dbReference type="ARBA" id="ARBA00004236"/>
    </source>
</evidence>
<dbReference type="Proteomes" id="UP000886700">
    <property type="component" value="Unplaced"/>
</dbReference>
<keyword evidence="3" id="KW-0732">Signal</keyword>
<keyword evidence="8" id="KW-1185">Reference proteome</keyword>